<dbReference type="InterPro" id="IPR013783">
    <property type="entry name" value="Ig-like_fold"/>
</dbReference>
<dbReference type="FunFam" id="2.60.40.10:FF:000169">
    <property type="entry name" value="1,4-alpha-glucan branching enzyme GlgB"/>
    <property type="match status" value="1"/>
</dbReference>
<evidence type="ECO:0000256" key="8">
    <source>
        <dbReference type="ARBA" id="ARBA00023056"/>
    </source>
</evidence>
<dbReference type="FunFam" id="2.60.40.1180:FF:000002">
    <property type="entry name" value="1,4-alpha-glucan branching enzyme GlgB"/>
    <property type="match status" value="1"/>
</dbReference>
<dbReference type="SMART" id="SM00642">
    <property type="entry name" value="Aamy"/>
    <property type="match status" value="1"/>
</dbReference>
<dbReference type="InterPro" id="IPR004193">
    <property type="entry name" value="Glyco_hydro_13_N"/>
</dbReference>
<dbReference type="SUPFAM" id="SSF51011">
    <property type="entry name" value="Glycosyl hydrolase domain"/>
    <property type="match status" value="1"/>
</dbReference>
<dbReference type="SUPFAM" id="SSF81296">
    <property type="entry name" value="E set domains"/>
    <property type="match status" value="2"/>
</dbReference>
<dbReference type="Pfam" id="PF22019">
    <property type="entry name" value="GlgB_N"/>
    <property type="match status" value="1"/>
</dbReference>
<comment type="subunit">
    <text evidence="10">Monomer.</text>
</comment>
<protein>
    <recommendedName>
        <fullName evidence="10">1,4-alpha-glucan branching enzyme GlgB</fullName>
        <ecNumber evidence="10">2.4.1.18</ecNumber>
    </recommendedName>
    <alternativeName>
        <fullName evidence="10">1,4-alpha-D-glucan:1,4-alpha-D-glucan 6-glucosyl-transferase</fullName>
    </alternativeName>
    <alternativeName>
        <fullName evidence="10">Alpha-(1-&gt;4)-glucan branching enzyme</fullName>
    </alternativeName>
    <alternativeName>
        <fullName evidence="10">Glycogen branching enzyme</fullName>
        <shortName evidence="10">BE</shortName>
    </alternativeName>
</protein>
<evidence type="ECO:0000256" key="4">
    <source>
        <dbReference type="ARBA" id="ARBA00009000"/>
    </source>
</evidence>
<evidence type="ECO:0000259" key="12">
    <source>
        <dbReference type="SMART" id="SM00642"/>
    </source>
</evidence>
<comment type="similarity">
    <text evidence="4 10">Belongs to the glycosyl hydrolase 13 family. GlgB subfamily.</text>
</comment>
<dbReference type="InterPro" id="IPR044143">
    <property type="entry name" value="GlgB_N_E_set_prok"/>
</dbReference>
<dbReference type="GO" id="GO:0005829">
    <property type="term" value="C:cytosol"/>
    <property type="evidence" value="ECO:0007669"/>
    <property type="project" value="TreeGrafter"/>
</dbReference>
<dbReference type="CDD" id="cd11322">
    <property type="entry name" value="AmyAc_Glg_BE"/>
    <property type="match status" value="1"/>
</dbReference>
<dbReference type="RefSeq" id="WP_093973212.1">
    <property type="nucleotide sequence ID" value="NZ_FXXQ01000003.1"/>
</dbReference>
<dbReference type="OrthoDB" id="9800174at2"/>
<evidence type="ECO:0000256" key="2">
    <source>
        <dbReference type="ARBA" id="ARBA00002953"/>
    </source>
</evidence>
<dbReference type="Gene3D" id="2.60.40.1180">
    <property type="entry name" value="Golgi alpha-mannosidase II"/>
    <property type="match status" value="1"/>
</dbReference>
<comment type="catalytic activity">
    <reaction evidence="1 10">
        <text>Transfers a segment of a (1-&gt;4)-alpha-D-glucan chain to a primary hydroxy group in a similar glucan chain.</text>
        <dbReference type="EC" id="2.4.1.18"/>
    </reaction>
</comment>
<dbReference type="InterPro" id="IPR013780">
    <property type="entry name" value="Glyco_hydro_b"/>
</dbReference>
<keyword evidence="9 10" id="KW-0119">Carbohydrate metabolism</keyword>
<dbReference type="InterPro" id="IPR054169">
    <property type="entry name" value="GlgB_N"/>
</dbReference>
<evidence type="ECO:0000256" key="1">
    <source>
        <dbReference type="ARBA" id="ARBA00000826"/>
    </source>
</evidence>
<reference evidence="14" key="1">
    <citation type="submission" date="2017-05" db="EMBL/GenBank/DDBJ databases">
        <authorList>
            <person name="Rodrigo-Torres L."/>
            <person name="Arahal R. D."/>
            <person name="Lucena T."/>
        </authorList>
    </citation>
    <scope>NUCLEOTIDE SEQUENCE [LARGE SCALE GENOMIC DNA]</scope>
    <source>
        <strain evidence="14">CECT 8489</strain>
    </source>
</reference>
<dbReference type="EMBL" id="FXXQ01000003">
    <property type="protein sequence ID" value="SMX23234.1"/>
    <property type="molecule type" value="Genomic_DNA"/>
</dbReference>
<evidence type="ECO:0000256" key="6">
    <source>
        <dbReference type="ARBA" id="ARBA00022676"/>
    </source>
</evidence>
<keyword evidence="5 10" id="KW-0321">Glycogen metabolism</keyword>
<organism evidence="13 14">
    <name type="scientific">Boseongicola aestuarii</name>
    <dbReference type="NCBI Taxonomy" id="1470561"/>
    <lineage>
        <taxon>Bacteria</taxon>
        <taxon>Pseudomonadati</taxon>
        <taxon>Pseudomonadota</taxon>
        <taxon>Alphaproteobacteria</taxon>
        <taxon>Rhodobacterales</taxon>
        <taxon>Paracoccaceae</taxon>
        <taxon>Boseongicola</taxon>
    </lineage>
</organism>
<dbReference type="InterPro" id="IPR006047">
    <property type="entry name" value="GH13_cat_dom"/>
</dbReference>
<dbReference type="CDD" id="cd02855">
    <property type="entry name" value="E_set_GBE_prok_N"/>
    <property type="match status" value="1"/>
</dbReference>
<evidence type="ECO:0000256" key="9">
    <source>
        <dbReference type="ARBA" id="ARBA00023277"/>
    </source>
</evidence>
<evidence type="ECO:0000256" key="5">
    <source>
        <dbReference type="ARBA" id="ARBA00022600"/>
    </source>
</evidence>
<dbReference type="GO" id="GO:0005978">
    <property type="term" value="P:glycogen biosynthetic process"/>
    <property type="evidence" value="ECO:0007669"/>
    <property type="project" value="UniProtKB-UniRule"/>
</dbReference>
<dbReference type="Gene3D" id="3.20.20.80">
    <property type="entry name" value="Glycosidases"/>
    <property type="match status" value="1"/>
</dbReference>
<gene>
    <name evidence="10 13" type="primary">glgB</name>
    <name evidence="13" type="ORF">BOA8489_01338</name>
</gene>
<feature type="active site" description="Nucleophile" evidence="10 11">
    <location>
        <position position="414"/>
    </location>
</feature>
<dbReference type="NCBIfam" id="NF008967">
    <property type="entry name" value="PRK12313.1"/>
    <property type="match status" value="1"/>
</dbReference>
<accession>A0A238J008</accession>
<dbReference type="FunFam" id="3.20.20.80:FF:000003">
    <property type="entry name" value="1,4-alpha-glucan branching enzyme GlgB"/>
    <property type="match status" value="1"/>
</dbReference>
<dbReference type="HAMAP" id="MF_00685">
    <property type="entry name" value="GlgB"/>
    <property type="match status" value="1"/>
</dbReference>
<dbReference type="PIRSF" id="PIRSF000463">
    <property type="entry name" value="GlgB"/>
    <property type="match status" value="1"/>
</dbReference>
<dbReference type="PANTHER" id="PTHR43651">
    <property type="entry name" value="1,4-ALPHA-GLUCAN-BRANCHING ENZYME"/>
    <property type="match status" value="1"/>
</dbReference>
<keyword evidence="8 10" id="KW-0320">Glycogen biosynthesis</keyword>
<dbReference type="InterPro" id="IPR017853">
    <property type="entry name" value="GH"/>
</dbReference>
<dbReference type="InterPro" id="IPR014756">
    <property type="entry name" value="Ig_E-set"/>
</dbReference>
<dbReference type="Gene3D" id="2.60.40.10">
    <property type="entry name" value="Immunoglobulins"/>
    <property type="match status" value="1"/>
</dbReference>
<dbReference type="Pfam" id="PF02806">
    <property type="entry name" value="Alpha-amylase_C"/>
    <property type="match status" value="1"/>
</dbReference>
<evidence type="ECO:0000313" key="13">
    <source>
        <dbReference type="EMBL" id="SMX23234.1"/>
    </source>
</evidence>
<dbReference type="GO" id="GO:0043169">
    <property type="term" value="F:cation binding"/>
    <property type="evidence" value="ECO:0007669"/>
    <property type="project" value="InterPro"/>
</dbReference>
<keyword evidence="6 10" id="KW-0328">Glycosyltransferase</keyword>
<feature type="domain" description="Glycosyl hydrolase family 13 catalytic" evidence="12">
    <location>
        <begin position="255"/>
        <end position="606"/>
    </location>
</feature>
<sequence>MPSKATDAYTAISLEDARRIVVGQHNDPFAVLGPHKVGRARFVNAFDPGADRMFAIVGKKKYELSAVPDAPGVFTGKVPGKTAYRLYGEDDAGGFWEMDDAFRFGPVMGEMDEYLLAEGTHERIWQVLGAHVIQHEGAQGTHFAVWAPNARRVSVVGDFNAWDGRRHPMRRRGATGVWETFVPGVGDGTVYKYEILGIDGTTMPLKADPVGFGSQHPPENASVVRDITGYGWDDDQWMAERGDRNARTAPISVYEVHLGSWRRKVEEDHRMLSYKEMVTELVDYVADMGFTHIELLPISEFPFDGSWGYQPVGMFAPTIRFGPPHEFRDFVEAAHLKGLGILLDWVPGHFPTDAHGLGRFDGTALYEHADPREGFHQDWNTYIYNYGRREVANYLISNALYWLEEYHIDGLRVDAVASMLYRDYSRKDGEWVPNKDGGRENYETIEMLQRMNVTTYGKVDGIMTVAEESTSFPGVSRPVDAGGLGFGYKWNMGWMNDTLEYVKKDPIYRKHHHHQMTFGLHYAFSENFILPISHDEVVHGKGSMLTKMPGDDWEKFANLRAYYGFMWGHPGKKLLFMGQEFAQRAEWNHNQSLDWACLADGMHAGMQRLVRDLNALYRAEPALHVKDCEPDGFQWIESNDADASTYAWLRRGGEGDRPVAIISNFTPVERSAWQCGLPHEGRWREALNTDASVYGGGDRGNMGEVIASGEGWHGQPASARVTVPPLSTIILTFEGS</sequence>
<dbReference type="InterPro" id="IPR037439">
    <property type="entry name" value="Branching_enzy"/>
</dbReference>
<dbReference type="GO" id="GO:0004553">
    <property type="term" value="F:hydrolase activity, hydrolyzing O-glycosyl compounds"/>
    <property type="evidence" value="ECO:0007669"/>
    <property type="project" value="InterPro"/>
</dbReference>
<dbReference type="SUPFAM" id="SSF51445">
    <property type="entry name" value="(Trans)glycosidases"/>
    <property type="match status" value="1"/>
</dbReference>
<dbReference type="Pfam" id="PF02922">
    <property type="entry name" value="CBM_48"/>
    <property type="match status" value="1"/>
</dbReference>
<dbReference type="EC" id="2.4.1.18" evidence="10"/>
<evidence type="ECO:0000256" key="3">
    <source>
        <dbReference type="ARBA" id="ARBA00004964"/>
    </source>
</evidence>
<name>A0A238J008_9RHOB</name>
<dbReference type="InterPro" id="IPR006407">
    <property type="entry name" value="GlgB"/>
</dbReference>
<proteinExistence type="inferred from homology"/>
<dbReference type="PANTHER" id="PTHR43651:SF3">
    <property type="entry name" value="1,4-ALPHA-GLUCAN-BRANCHING ENZYME"/>
    <property type="match status" value="1"/>
</dbReference>
<evidence type="ECO:0000256" key="10">
    <source>
        <dbReference type="HAMAP-Rule" id="MF_00685"/>
    </source>
</evidence>
<dbReference type="AlphaFoldDB" id="A0A238J008"/>
<keyword evidence="14" id="KW-1185">Reference proteome</keyword>
<feature type="active site" description="Proton donor" evidence="10 11">
    <location>
        <position position="467"/>
    </location>
</feature>
<dbReference type="NCBIfam" id="TIGR01515">
    <property type="entry name" value="branching_enzym"/>
    <property type="match status" value="1"/>
</dbReference>
<keyword evidence="7 10" id="KW-0808">Transferase</keyword>
<dbReference type="Proteomes" id="UP000201838">
    <property type="component" value="Unassembled WGS sequence"/>
</dbReference>
<dbReference type="UniPathway" id="UPA00164"/>
<dbReference type="GO" id="GO:0003844">
    <property type="term" value="F:1,4-alpha-glucan branching enzyme activity"/>
    <property type="evidence" value="ECO:0007669"/>
    <property type="project" value="UniProtKB-UniRule"/>
</dbReference>
<dbReference type="InterPro" id="IPR006048">
    <property type="entry name" value="A-amylase/branching_C"/>
</dbReference>
<evidence type="ECO:0000313" key="14">
    <source>
        <dbReference type="Proteomes" id="UP000201838"/>
    </source>
</evidence>
<comment type="function">
    <text evidence="2 10">Catalyzes the formation of the alpha-1,6-glucosidic linkages in glycogen by scission of a 1,4-alpha-linked oligosaccharide from growing alpha-1,4-glucan chains and the subsequent attachment of the oligosaccharide to the alpha-1,6 position.</text>
</comment>
<dbReference type="NCBIfam" id="NF003811">
    <property type="entry name" value="PRK05402.1"/>
    <property type="match status" value="1"/>
</dbReference>
<evidence type="ECO:0000256" key="7">
    <source>
        <dbReference type="ARBA" id="ARBA00022679"/>
    </source>
</evidence>
<evidence type="ECO:0000256" key="11">
    <source>
        <dbReference type="PIRSR" id="PIRSR000463-1"/>
    </source>
</evidence>
<comment type="pathway">
    <text evidence="3 10">Glycan biosynthesis; glycogen biosynthesis.</text>
</comment>